<sequence length="228" mass="25249">MGSLSLSYGTMQSQYQLPEPASIAQGYFVANSQQPIHRSLATRIQAGFAKHYGADVQEFMPLLACLGYSEQRYCCFGLRSASQPLFINQYLEQPLAEHLQQWQCLPSQCIELGNLVSTHSQATLAHFVVLAKALQQADKRKLVFCATAHIRNLLTRIGAPFAVLGDAKPERLADCGLSWGSYYKNTPQVCVVDIEQVCKHVDSTDTLAFFAKSYQNDIANLALEVAQL</sequence>
<dbReference type="EMBL" id="JBCGCU010000004">
    <property type="protein sequence ID" value="MEM0514792.1"/>
    <property type="molecule type" value="Genomic_DNA"/>
</dbReference>
<accession>A0ABU9MWX8</accession>
<evidence type="ECO:0000313" key="1">
    <source>
        <dbReference type="EMBL" id="MEM0514792.1"/>
    </source>
</evidence>
<dbReference type="Proteomes" id="UP001447008">
    <property type="component" value="Unassembled WGS sequence"/>
</dbReference>
<reference evidence="1 2" key="1">
    <citation type="submission" date="2024-03" db="EMBL/GenBank/DDBJ databases">
        <title>Pseudoalteromonas qingdaonensis sp. nov., isolated from the intestines of marine benthic organisms.</title>
        <authorList>
            <person name="Lin X."/>
            <person name="Fang S."/>
            <person name="Hu X."/>
        </authorList>
    </citation>
    <scope>NUCLEOTIDE SEQUENCE [LARGE SCALE GENOMIC DNA]</scope>
    <source>
        <strain evidence="1 2">YIC-827</strain>
    </source>
</reference>
<organism evidence="1 2">
    <name type="scientific">Pseudoalteromonas qingdaonensis</name>
    <dbReference type="NCBI Taxonomy" id="3131913"/>
    <lineage>
        <taxon>Bacteria</taxon>
        <taxon>Pseudomonadati</taxon>
        <taxon>Pseudomonadota</taxon>
        <taxon>Gammaproteobacteria</taxon>
        <taxon>Alteromonadales</taxon>
        <taxon>Pseudoalteromonadaceae</taxon>
        <taxon>Pseudoalteromonas</taxon>
    </lineage>
</organism>
<evidence type="ECO:0000313" key="2">
    <source>
        <dbReference type="Proteomes" id="UP001447008"/>
    </source>
</evidence>
<dbReference type="Pfam" id="PF12261">
    <property type="entry name" value="T_hemolysin"/>
    <property type="match status" value="1"/>
</dbReference>
<proteinExistence type="predicted"/>
<gene>
    <name evidence="1" type="ORF">WCN91_05035</name>
</gene>
<protein>
    <submittedName>
        <fullName evidence="1">Thermostable hemolysin</fullName>
    </submittedName>
</protein>
<keyword evidence="2" id="KW-1185">Reference proteome</keyword>
<comment type="caution">
    <text evidence="1">The sequence shown here is derived from an EMBL/GenBank/DDBJ whole genome shotgun (WGS) entry which is preliminary data.</text>
</comment>
<name>A0ABU9MWX8_9GAMM</name>
<dbReference type="RefSeq" id="WP_342676885.1">
    <property type="nucleotide sequence ID" value="NZ_JBCGCU010000004.1"/>
</dbReference>
<dbReference type="InterPro" id="IPR022050">
    <property type="entry name" value="T_hemolysin"/>
</dbReference>